<dbReference type="Proteomes" id="UP000233469">
    <property type="component" value="Unassembled WGS sequence"/>
</dbReference>
<name>A0A2N1M1Q4_9GLOM</name>
<sequence length="113" mass="13078">MSSYSSLSRVLSPSRVQTKFEENSLPIRSNIVSKKSFTRVILKNYLYNPRFLTLDFCDCRYTEIMLGCLILGGSFFYLGINIQEVSNISFLKEEIKKKKENDFCSIDPDNLNL</sequence>
<dbReference type="GO" id="GO:0005576">
    <property type="term" value="C:extracellular region"/>
    <property type="evidence" value="ECO:0007669"/>
    <property type="project" value="UniProtKB-SubCell"/>
</dbReference>
<evidence type="ECO:0000259" key="4">
    <source>
        <dbReference type="Pfam" id="PF20147"/>
    </source>
</evidence>
<dbReference type="AlphaFoldDB" id="A0A2N1M1Q4"/>
<dbReference type="EMBL" id="LLXL01007367">
    <property type="protein sequence ID" value="PKK55540.1"/>
    <property type="molecule type" value="Genomic_DNA"/>
</dbReference>
<evidence type="ECO:0000256" key="2">
    <source>
        <dbReference type="ARBA" id="ARBA00004613"/>
    </source>
</evidence>
<comment type="caution">
    <text evidence="5">The sequence shown here is derived from an EMBL/GenBank/DDBJ whole genome shotgun (WGS) entry which is preliminary data.</text>
</comment>
<evidence type="ECO:0000256" key="1">
    <source>
        <dbReference type="ARBA" id="ARBA00004340"/>
    </source>
</evidence>
<evidence type="ECO:0000256" key="3">
    <source>
        <dbReference type="ARBA" id="ARBA00022525"/>
    </source>
</evidence>
<reference evidence="5 6" key="1">
    <citation type="submission" date="2016-04" db="EMBL/GenBank/DDBJ databases">
        <title>Genome analyses suggest a sexual origin of heterokaryosis in a supposedly ancient asexual fungus.</title>
        <authorList>
            <person name="Ropars J."/>
            <person name="Sedzielewska K."/>
            <person name="Noel J."/>
            <person name="Charron P."/>
            <person name="Farinelli L."/>
            <person name="Marton T."/>
            <person name="Kruger M."/>
            <person name="Pelin A."/>
            <person name="Brachmann A."/>
            <person name="Corradi N."/>
        </authorList>
    </citation>
    <scope>NUCLEOTIDE SEQUENCE [LARGE SCALE GENOMIC DNA]</scope>
    <source>
        <strain evidence="5 6">C2</strain>
    </source>
</reference>
<evidence type="ECO:0000313" key="6">
    <source>
        <dbReference type="Proteomes" id="UP000233469"/>
    </source>
</evidence>
<proteinExistence type="predicted"/>
<keyword evidence="3" id="KW-0964">Secreted</keyword>
<evidence type="ECO:0000313" key="5">
    <source>
        <dbReference type="EMBL" id="PKK55540.1"/>
    </source>
</evidence>
<dbReference type="VEuPathDB" id="FungiDB:FUN_024861"/>
<dbReference type="InterPro" id="IPR045379">
    <property type="entry name" value="Crinkler_N"/>
</dbReference>
<accession>A0A2N1M1Q4</accession>
<gene>
    <name evidence="5" type="ORF">RhiirC2_802121</name>
</gene>
<feature type="domain" description="Crinkler effector protein N-terminal" evidence="4">
    <location>
        <begin position="65"/>
        <end position="113"/>
    </location>
</feature>
<reference evidence="5 6" key="2">
    <citation type="submission" date="2017-10" db="EMBL/GenBank/DDBJ databases">
        <title>Extensive intraspecific genome diversity in a model arbuscular mycorrhizal fungus.</title>
        <authorList>
            <person name="Chen E.C.H."/>
            <person name="Morin E."/>
            <person name="Baudet D."/>
            <person name="Noel J."/>
            <person name="Ndikumana S."/>
            <person name="Charron P."/>
            <person name="St-Onge C."/>
            <person name="Giorgi J."/>
            <person name="Grigoriev I.V."/>
            <person name="Roux C."/>
            <person name="Martin F.M."/>
            <person name="Corradi N."/>
        </authorList>
    </citation>
    <scope>NUCLEOTIDE SEQUENCE [LARGE SCALE GENOMIC DNA]</scope>
    <source>
        <strain evidence="5 6">C2</strain>
    </source>
</reference>
<comment type="subcellular location">
    <subcellularLocation>
        <location evidence="1">Host cell</location>
    </subcellularLocation>
    <subcellularLocation>
        <location evidence="2">Secreted</location>
    </subcellularLocation>
</comment>
<protein>
    <recommendedName>
        <fullName evidence="4">Crinkler effector protein N-terminal domain-containing protein</fullName>
    </recommendedName>
</protein>
<dbReference type="Pfam" id="PF20147">
    <property type="entry name" value="Crinkler"/>
    <property type="match status" value="1"/>
</dbReference>
<organism evidence="5 6">
    <name type="scientific">Rhizophagus irregularis</name>
    <dbReference type="NCBI Taxonomy" id="588596"/>
    <lineage>
        <taxon>Eukaryota</taxon>
        <taxon>Fungi</taxon>
        <taxon>Fungi incertae sedis</taxon>
        <taxon>Mucoromycota</taxon>
        <taxon>Glomeromycotina</taxon>
        <taxon>Glomeromycetes</taxon>
        <taxon>Glomerales</taxon>
        <taxon>Glomeraceae</taxon>
        <taxon>Rhizophagus</taxon>
    </lineage>
</organism>
<dbReference type="GO" id="GO:0043657">
    <property type="term" value="C:host cell"/>
    <property type="evidence" value="ECO:0007669"/>
    <property type="project" value="UniProtKB-SubCell"/>
</dbReference>